<reference evidence="1 2" key="1">
    <citation type="submission" date="2019-03" db="EMBL/GenBank/DDBJ databases">
        <authorList>
            <person name="Kim H."/>
            <person name="Yu S.-M."/>
        </authorList>
    </citation>
    <scope>NUCLEOTIDE SEQUENCE [LARGE SCALE GENOMIC DNA]</scope>
    <source>
        <strain evidence="1 2">NBC122</strain>
    </source>
</reference>
<keyword evidence="2" id="KW-1185">Reference proteome</keyword>
<dbReference type="Proteomes" id="UP000294419">
    <property type="component" value="Chromosome"/>
</dbReference>
<gene>
    <name evidence="1" type="ORF">NBC122_02863</name>
</gene>
<organism evidence="1 2">
    <name type="scientific">Chryseobacterium salivictor</name>
    <dbReference type="NCBI Taxonomy" id="2547600"/>
    <lineage>
        <taxon>Bacteria</taxon>
        <taxon>Pseudomonadati</taxon>
        <taxon>Bacteroidota</taxon>
        <taxon>Flavobacteriia</taxon>
        <taxon>Flavobacteriales</taxon>
        <taxon>Weeksellaceae</taxon>
        <taxon>Chryseobacterium group</taxon>
        <taxon>Chryseobacterium</taxon>
    </lineage>
</organism>
<name>A0A4P6ZIS3_9FLAO</name>
<dbReference type="EMBL" id="CP037954">
    <property type="protein sequence ID" value="QBO59663.1"/>
    <property type="molecule type" value="Genomic_DNA"/>
</dbReference>
<evidence type="ECO:0000313" key="2">
    <source>
        <dbReference type="Proteomes" id="UP000294419"/>
    </source>
</evidence>
<proteinExistence type="predicted"/>
<accession>A0A4P6ZIS3</accession>
<evidence type="ECO:0000313" key="1">
    <source>
        <dbReference type="EMBL" id="QBO59663.1"/>
    </source>
</evidence>
<dbReference type="KEGG" id="csal:NBC122_02863"/>
<dbReference type="AlphaFoldDB" id="A0A4P6ZIS3"/>
<protein>
    <submittedName>
        <fullName evidence="1">Uncharacterized protein</fullName>
    </submittedName>
</protein>
<sequence>MHSGADLQSNTAVQETIVMYYQEILEIDVNL</sequence>